<keyword evidence="2 7" id="KW-0813">Transport</keyword>
<dbReference type="SUPFAM" id="SSF161098">
    <property type="entry name" value="MetI-like"/>
    <property type="match status" value="1"/>
</dbReference>
<evidence type="ECO:0000256" key="3">
    <source>
        <dbReference type="ARBA" id="ARBA00022475"/>
    </source>
</evidence>
<gene>
    <name evidence="9" type="ORF">ACJ41P_29290</name>
</gene>
<accession>A0ABW8VFQ3</accession>
<evidence type="ECO:0000256" key="5">
    <source>
        <dbReference type="ARBA" id="ARBA00022989"/>
    </source>
</evidence>
<dbReference type="Proteomes" id="UP001628281">
    <property type="component" value="Unassembled WGS sequence"/>
</dbReference>
<evidence type="ECO:0000256" key="2">
    <source>
        <dbReference type="ARBA" id="ARBA00022448"/>
    </source>
</evidence>
<feature type="transmembrane region" description="Helical" evidence="7">
    <location>
        <begin position="107"/>
        <end position="130"/>
    </location>
</feature>
<feature type="transmembrane region" description="Helical" evidence="7">
    <location>
        <begin position="15"/>
        <end position="36"/>
    </location>
</feature>
<feature type="transmembrane region" description="Helical" evidence="7">
    <location>
        <begin position="142"/>
        <end position="165"/>
    </location>
</feature>
<keyword evidence="5 7" id="KW-1133">Transmembrane helix</keyword>
<evidence type="ECO:0000259" key="8">
    <source>
        <dbReference type="PROSITE" id="PS50928"/>
    </source>
</evidence>
<feature type="transmembrane region" description="Helical" evidence="7">
    <location>
        <begin position="195"/>
        <end position="213"/>
    </location>
</feature>
<evidence type="ECO:0000256" key="4">
    <source>
        <dbReference type="ARBA" id="ARBA00022692"/>
    </source>
</evidence>
<dbReference type="InterPro" id="IPR000515">
    <property type="entry name" value="MetI-like"/>
</dbReference>
<dbReference type="RefSeq" id="WP_407825686.1">
    <property type="nucleotide sequence ID" value="NZ_JBJLSN010000072.1"/>
</dbReference>
<dbReference type="InterPro" id="IPR035906">
    <property type="entry name" value="MetI-like_sf"/>
</dbReference>
<evidence type="ECO:0000256" key="7">
    <source>
        <dbReference type="RuleBase" id="RU363032"/>
    </source>
</evidence>
<dbReference type="PROSITE" id="PS50928">
    <property type="entry name" value="ABC_TM1"/>
    <property type="match status" value="1"/>
</dbReference>
<dbReference type="PANTHER" id="PTHR43163">
    <property type="entry name" value="DIPEPTIDE TRANSPORT SYSTEM PERMEASE PROTEIN DPPB-RELATED"/>
    <property type="match status" value="1"/>
</dbReference>
<name>A0ABW8VFQ3_9PROT</name>
<evidence type="ECO:0000256" key="6">
    <source>
        <dbReference type="ARBA" id="ARBA00023136"/>
    </source>
</evidence>
<sequence length="328" mass="35009">MRLVARLGGVLRRTAWQAVPTVIGIVILNFCLLQMLPGDAADVIAAESGSATVEGMAALRAHFGLDLPAMQRLLGYLNALAHFDLGMSPRHNLPVTTLILSRLGATLLLMGTALGLALLSGIQFGAVMAVTVGRWPDRILSIAALLFYSTPSFWLGLMAIVLFAVKLGWLPAGGNVTIDAGLTGWAWAADHARHLVLPALAMAGFFVAIFSRLTRAAMLEVRGQDFVRTAEAKGLGPFAVTLRHVLRNALIPVTTVAGMHIGTLLGGSVVIEVVFSWPGLGRLALESVLSRDYHVLLGILFLSSLLVIAANLLVDLLHAWLDPRIQVR</sequence>
<proteinExistence type="inferred from homology"/>
<dbReference type="Gene3D" id="1.10.3720.10">
    <property type="entry name" value="MetI-like"/>
    <property type="match status" value="1"/>
</dbReference>
<dbReference type="EMBL" id="JBJLSN010000072">
    <property type="protein sequence ID" value="MFL7905257.1"/>
    <property type="molecule type" value="Genomic_DNA"/>
</dbReference>
<evidence type="ECO:0000256" key="1">
    <source>
        <dbReference type="ARBA" id="ARBA00004651"/>
    </source>
</evidence>
<keyword evidence="3" id="KW-1003">Cell membrane</keyword>
<comment type="caution">
    <text evidence="9">The sequence shown here is derived from an EMBL/GenBank/DDBJ whole genome shotgun (WGS) entry which is preliminary data.</text>
</comment>
<keyword evidence="6 7" id="KW-0472">Membrane</keyword>
<dbReference type="Pfam" id="PF00528">
    <property type="entry name" value="BPD_transp_1"/>
    <property type="match status" value="1"/>
</dbReference>
<evidence type="ECO:0000313" key="10">
    <source>
        <dbReference type="Proteomes" id="UP001628281"/>
    </source>
</evidence>
<feature type="domain" description="ABC transmembrane type-1" evidence="8">
    <location>
        <begin position="103"/>
        <end position="318"/>
    </location>
</feature>
<evidence type="ECO:0000313" key="9">
    <source>
        <dbReference type="EMBL" id="MFL7905257.1"/>
    </source>
</evidence>
<dbReference type="CDD" id="cd06261">
    <property type="entry name" value="TM_PBP2"/>
    <property type="match status" value="1"/>
</dbReference>
<dbReference type="PANTHER" id="PTHR43163:SF9">
    <property type="entry name" value="ABC TRANSPORTER PERMEASE PROTEIN"/>
    <property type="match status" value="1"/>
</dbReference>
<feature type="transmembrane region" description="Helical" evidence="7">
    <location>
        <begin position="249"/>
        <end position="275"/>
    </location>
</feature>
<organism evidence="9 10">
    <name type="scientific">Azospirillum argentinense</name>
    <dbReference type="NCBI Taxonomy" id="2970906"/>
    <lineage>
        <taxon>Bacteria</taxon>
        <taxon>Pseudomonadati</taxon>
        <taxon>Pseudomonadota</taxon>
        <taxon>Alphaproteobacteria</taxon>
        <taxon>Rhodospirillales</taxon>
        <taxon>Azospirillaceae</taxon>
        <taxon>Azospirillum</taxon>
    </lineage>
</organism>
<feature type="transmembrane region" description="Helical" evidence="7">
    <location>
        <begin position="295"/>
        <end position="321"/>
    </location>
</feature>
<comment type="similarity">
    <text evidence="7">Belongs to the binding-protein-dependent transport system permease family.</text>
</comment>
<comment type="subcellular location">
    <subcellularLocation>
        <location evidence="1 7">Cell membrane</location>
        <topology evidence="1 7">Multi-pass membrane protein</topology>
    </subcellularLocation>
</comment>
<protein>
    <submittedName>
        <fullName evidence="9">ABC transporter permease</fullName>
    </submittedName>
</protein>
<reference evidence="9 10" key="1">
    <citation type="submission" date="2024-11" db="EMBL/GenBank/DDBJ databases">
        <title>Draft genome sequences of two bacteria associated to sugarcane roots in Colombia.</title>
        <authorList>
            <person name="Pardo-Diaz S."/>
            <person name="Masmela-Mendoza J."/>
            <person name="Delgadillo-Duran P."/>
            <person name="Bautista E.J."/>
            <person name="Rojas-Tapias D.F."/>
        </authorList>
    </citation>
    <scope>NUCLEOTIDE SEQUENCE [LARGE SCALE GENOMIC DNA]</scope>
    <source>
        <strain evidence="9 10">Ap18</strain>
    </source>
</reference>
<keyword evidence="4 7" id="KW-0812">Transmembrane</keyword>
<keyword evidence="10" id="KW-1185">Reference proteome</keyword>